<sequence>MAAGNVDDDTSEAELYALTDLPLFLGYMSSYLLQGIMIVQVFIYCISFPNDARYIKFTVWALLFIECLSTSFATTAALLSLVKFQALMGLPDLWLFRALAPLCGLVTLIVHGFYAWRIHVLGGHISIILVIFVLTATQCAAVIFSGTKTMLGIGLQTKDDPALLSINILWLAGSALTDMIIAGSLLYLLRQATLQIRRSRTKSRVEKVMTTAVETGMVTAIGALIELGFFLAFRNSLIHYIMFYMLPKLYANCMMATLNSRLSVPGRTFRESTIEWATQGPNGEIRFRTFFSDPDHPILSPTSPKREAGTTEDHLDRKEKGSSFLTVERDITEDVECSLQVEKFWYSYTPPRVSPTSSLQANESP</sequence>
<organism evidence="4 5">
    <name type="scientific">Moniliophthora roreri</name>
    <name type="common">Frosty pod rot fungus</name>
    <name type="synonym">Monilia roreri</name>
    <dbReference type="NCBI Taxonomy" id="221103"/>
    <lineage>
        <taxon>Eukaryota</taxon>
        <taxon>Fungi</taxon>
        <taxon>Dikarya</taxon>
        <taxon>Basidiomycota</taxon>
        <taxon>Agaricomycotina</taxon>
        <taxon>Agaricomycetes</taxon>
        <taxon>Agaricomycetidae</taxon>
        <taxon>Agaricales</taxon>
        <taxon>Marasmiineae</taxon>
        <taxon>Marasmiaceae</taxon>
        <taxon>Moniliophthora</taxon>
    </lineage>
</organism>
<feature type="transmembrane region" description="Helical" evidence="2">
    <location>
        <begin position="24"/>
        <end position="45"/>
    </location>
</feature>
<dbReference type="Proteomes" id="UP000054988">
    <property type="component" value="Unassembled WGS sequence"/>
</dbReference>
<accession>A0A0W0FBB4</accession>
<comment type="caution">
    <text evidence="4">The sequence shown here is derived from an EMBL/GenBank/DDBJ whole genome shotgun (WGS) entry which is preliminary data.</text>
</comment>
<dbReference type="AlphaFoldDB" id="A0A0W0FBB4"/>
<feature type="transmembrane region" description="Helical" evidence="2">
    <location>
        <begin position="121"/>
        <end position="144"/>
    </location>
</feature>
<evidence type="ECO:0000313" key="4">
    <source>
        <dbReference type="EMBL" id="KTB33603.1"/>
    </source>
</evidence>
<feature type="domain" description="DUF6534" evidence="3">
    <location>
        <begin position="174"/>
        <end position="261"/>
    </location>
</feature>
<gene>
    <name evidence="4" type="ORF">WG66_13835</name>
</gene>
<evidence type="ECO:0000259" key="3">
    <source>
        <dbReference type="Pfam" id="PF20152"/>
    </source>
</evidence>
<reference evidence="4 5" key="1">
    <citation type="submission" date="2015-12" db="EMBL/GenBank/DDBJ databases">
        <title>Draft genome sequence of Moniliophthora roreri, the causal agent of frosty pod rot of cacao.</title>
        <authorList>
            <person name="Aime M.C."/>
            <person name="Diaz-Valderrama J.R."/>
            <person name="Kijpornyongpan T."/>
            <person name="Phillips-Mora W."/>
        </authorList>
    </citation>
    <scope>NUCLEOTIDE SEQUENCE [LARGE SCALE GENOMIC DNA]</scope>
    <source>
        <strain evidence="4 5">MCA 2952</strain>
    </source>
</reference>
<feature type="compositionally biased region" description="Basic and acidic residues" evidence="1">
    <location>
        <begin position="304"/>
        <end position="321"/>
    </location>
</feature>
<dbReference type="PANTHER" id="PTHR40465:SF1">
    <property type="entry name" value="DUF6534 DOMAIN-CONTAINING PROTEIN"/>
    <property type="match status" value="1"/>
</dbReference>
<name>A0A0W0FBB4_MONRR</name>
<protein>
    <recommendedName>
        <fullName evidence="3">DUF6534 domain-containing protein</fullName>
    </recommendedName>
</protein>
<dbReference type="Pfam" id="PF20152">
    <property type="entry name" value="DUF6534"/>
    <property type="match status" value="1"/>
</dbReference>
<dbReference type="InterPro" id="IPR045339">
    <property type="entry name" value="DUF6534"/>
</dbReference>
<feature type="transmembrane region" description="Helical" evidence="2">
    <location>
        <begin position="210"/>
        <end position="231"/>
    </location>
</feature>
<feature type="transmembrane region" description="Helical" evidence="2">
    <location>
        <begin position="164"/>
        <end position="189"/>
    </location>
</feature>
<evidence type="ECO:0000256" key="2">
    <source>
        <dbReference type="SAM" id="Phobius"/>
    </source>
</evidence>
<feature type="region of interest" description="Disordered" evidence="1">
    <location>
        <begin position="295"/>
        <end position="321"/>
    </location>
</feature>
<evidence type="ECO:0000256" key="1">
    <source>
        <dbReference type="SAM" id="MobiDB-lite"/>
    </source>
</evidence>
<feature type="transmembrane region" description="Helical" evidence="2">
    <location>
        <begin position="57"/>
        <end position="82"/>
    </location>
</feature>
<evidence type="ECO:0000313" key="5">
    <source>
        <dbReference type="Proteomes" id="UP000054988"/>
    </source>
</evidence>
<keyword evidence="2" id="KW-1133">Transmembrane helix</keyword>
<keyword evidence="2" id="KW-0812">Transmembrane</keyword>
<feature type="transmembrane region" description="Helical" evidence="2">
    <location>
        <begin position="94"/>
        <end position="114"/>
    </location>
</feature>
<dbReference type="eggNOG" id="ENOG502RCUK">
    <property type="taxonomic scope" value="Eukaryota"/>
</dbReference>
<dbReference type="EMBL" id="LATX01002158">
    <property type="protein sequence ID" value="KTB33603.1"/>
    <property type="molecule type" value="Genomic_DNA"/>
</dbReference>
<keyword evidence="2" id="KW-0472">Membrane</keyword>
<proteinExistence type="predicted"/>
<dbReference type="PANTHER" id="PTHR40465">
    <property type="entry name" value="CHROMOSOME 1, WHOLE GENOME SHOTGUN SEQUENCE"/>
    <property type="match status" value="1"/>
</dbReference>